<evidence type="ECO:0000313" key="2">
    <source>
        <dbReference type="EMBL" id="KAF1919584.1"/>
    </source>
</evidence>
<reference evidence="2" key="1">
    <citation type="journal article" date="2020" name="Stud. Mycol.">
        <title>101 Dothideomycetes genomes: a test case for predicting lifestyles and emergence of pathogens.</title>
        <authorList>
            <person name="Haridas S."/>
            <person name="Albert R."/>
            <person name="Binder M."/>
            <person name="Bloem J."/>
            <person name="Labutti K."/>
            <person name="Salamov A."/>
            <person name="Andreopoulos B."/>
            <person name="Baker S."/>
            <person name="Barry K."/>
            <person name="Bills G."/>
            <person name="Bluhm B."/>
            <person name="Cannon C."/>
            <person name="Castanera R."/>
            <person name="Culley D."/>
            <person name="Daum C."/>
            <person name="Ezra D."/>
            <person name="Gonzalez J."/>
            <person name="Henrissat B."/>
            <person name="Kuo A."/>
            <person name="Liang C."/>
            <person name="Lipzen A."/>
            <person name="Lutzoni F."/>
            <person name="Magnuson J."/>
            <person name="Mondo S."/>
            <person name="Nolan M."/>
            <person name="Ohm R."/>
            <person name="Pangilinan J."/>
            <person name="Park H.-J."/>
            <person name="Ramirez L."/>
            <person name="Alfaro M."/>
            <person name="Sun H."/>
            <person name="Tritt A."/>
            <person name="Yoshinaga Y."/>
            <person name="Zwiers L.-H."/>
            <person name="Turgeon B."/>
            <person name="Goodwin S."/>
            <person name="Spatafora J."/>
            <person name="Crous P."/>
            <person name="Grigoriev I."/>
        </authorList>
    </citation>
    <scope>NUCLEOTIDE SEQUENCE</scope>
    <source>
        <strain evidence="2">HMLAC05119</strain>
    </source>
</reference>
<dbReference type="AlphaFoldDB" id="A0A6A5QY46"/>
<organism evidence="2 3">
    <name type="scientific">Ampelomyces quisqualis</name>
    <name type="common">Powdery mildew agent</name>
    <dbReference type="NCBI Taxonomy" id="50730"/>
    <lineage>
        <taxon>Eukaryota</taxon>
        <taxon>Fungi</taxon>
        <taxon>Dikarya</taxon>
        <taxon>Ascomycota</taxon>
        <taxon>Pezizomycotina</taxon>
        <taxon>Dothideomycetes</taxon>
        <taxon>Pleosporomycetidae</taxon>
        <taxon>Pleosporales</taxon>
        <taxon>Pleosporineae</taxon>
        <taxon>Phaeosphaeriaceae</taxon>
        <taxon>Ampelomyces</taxon>
    </lineage>
</organism>
<evidence type="ECO:0000256" key="1">
    <source>
        <dbReference type="SAM" id="MobiDB-lite"/>
    </source>
</evidence>
<name>A0A6A5QY46_AMPQU</name>
<dbReference type="EMBL" id="ML979133">
    <property type="protein sequence ID" value="KAF1919584.1"/>
    <property type="molecule type" value="Genomic_DNA"/>
</dbReference>
<proteinExistence type="predicted"/>
<evidence type="ECO:0000313" key="3">
    <source>
        <dbReference type="Proteomes" id="UP000800096"/>
    </source>
</evidence>
<accession>A0A6A5QY46</accession>
<keyword evidence="3" id="KW-1185">Reference proteome</keyword>
<gene>
    <name evidence="2" type="ORF">BDU57DRAFT_593399</name>
</gene>
<dbReference type="OrthoDB" id="5286775at2759"/>
<protein>
    <submittedName>
        <fullName evidence="2">Uncharacterized protein</fullName>
    </submittedName>
</protein>
<dbReference type="Proteomes" id="UP000800096">
    <property type="component" value="Unassembled WGS sequence"/>
</dbReference>
<sequence length="405" mass="46266">MAFLRDHIGYLWSYVSPRKTVQRRDKEFKVPAIPIRPTSSKKKQLATSASRAMSPESRVKAWNVRTPSPLWNATGDIEMDRTLLPPSPPTSAKLDELEDDILPESPGILVPENAGSSADEWNANEDTIVVDDGNYMGLSIDVDKERRRRDKQGRELRDAGWSEDAVFLFQKLGMRGFEPLLPIEWIDDLETLPEDLFTPQLDKAFLTPAHGRGFCAQQALCNLFDMGGRIRDSKYTQAIKRKPEYHIKRAIKKYASWAMKDGEVDHLWSELPLFKTVTWPKTVHSAVGEQKMLQELGNLHNEWYDALQIQEAEERRDTVVPEVPTLYGVTASHTIMAFVSYAPSTEDKEVPQLRLIAMFDFGKEGYDVWHALAVAIFITHCRNRMMQLKEILPEPDLLTEEDPDL</sequence>
<feature type="region of interest" description="Disordered" evidence="1">
    <location>
        <begin position="39"/>
        <end position="58"/>
    </location>
</feature>